<accession>A0A836LFP1</accession>
<reference evidence="9 10" key="1">
    <citation type="submission" date="2021-02" db="EMBL/GenBank/DDBJ databases">
        <title>Porcisia hertigi Genome sequencing and assembly.</title>
        <authorList>
            <person name="Almutairi H."/>
            <person name="Gatherer D."/>
        </authorList>
    </citation>
    <scope>NUCLEOTIDE SEQUENCE [LARGE SCALE GENOMIC DNA]</scope>
    <source>
        <strain evidence="9 10">C119</strain>
    </source>
</reference>
<dbReference type="SUPFAM" id="SSF56112">
    <property type="entry name" value="Protein kinase-like (PK-like)"/>
    <property type="match status" value="1"/>
</dbReference>
<feature type="region of interest" description="Disordered" evidence="7">
    <location>
        <begin position="359"/>
        <end position="384"/>
    </location>
</feature>
<evidence type="ECO:0000256" key="7">
    <source>
        <dbReference type="SAM" id="MobiDB-lite"/>
    </source>
</evidence>
<evidence type="ECO:0000256" key="3">
    <source>
        <dbReference type="ARBA" id="ARBA00022490"/>
    </source>
</evidence>
<dbReference type="RefSeq" id="XP_067758200.1">
    <property type="nucleotide sequence ID" value="XM_067901198.1"/>
</dbReference>
<dbReference type="GO" id="GO:0005524">
    <property type="term" value="F:ATP binding"/>
    <property type="evidence" value="ECO:0007669"/>
    <property type="project" value="UniProtKB-UniRule"/>
</dbReference>
<keyword evidence="4 6" id="KW-0547">Nucleotide-binding</keyword>
<dbReference type="SMART" id="SM00220">
    <property type="entry name" value="S_TKc"/>
    <property type="match status" value="1"/>
</dbReference>
<sequence length="635" mass="67703">MMKLSALDRIDVREEDPKDLFEIMENIGIGNFGVVLKARNRVTDDIVAIKQVPLSDTDKEDLDTIVKEVEILRECDHPNIVRFYGTYQSLGVLWIVMEYCEGGSVDTAYDLLRRPLSEPLIAYVCRQILLGLRYLHERHVIHRDVKGSNVLLTKDGQVKLADFGVSTELKHTLSRRNSFIGTALWMAPEALTEKDYDSRADIWSLGIVTIELAEGQPPHLGMHIARAVFFIPLNDPPTLHDKERWSPQMNMFIRRLLSKDKDMRPSAATMLMDPFVSPGTIATQEDMAAVVEQLLARRRSMDEKQDGDDKGSNASAITIVTRAPSVVGVGEDAVGEGGEGAAALPTDEAASQWIDEQMAPSRRASPAARRAAAGDVRGASGRGAAVGDRGAPLGGRLVLLPLLHLEDMSFDALSGCGRTSLCGGITNSTSAYGGGGLDALGSFTAAGASSAGGAASSPSGGASGVMGGGLRVSASGAAPVTFDGAHTGEGNNNTSITASANRHCHPSLLLPTSTSGATTAAAAAAAAPVAPPFVPLYGLPSYEARMAAVMAHGDPLAETIQLLGCNVDAFYPPCLRCFETTTLNTVREVFLHHQYLPYLRAVSEAEARHAQRVKLLCGTVLKNVYATICESVRNV</sequence>
<protein>
    <recommendedName>
        <fullName evidence="2">non-specific serine/threonine protein kinase</fullName>
        <ecNumber evidence="2">2.7.11.1</ecNumber>
    </recommendedName>
</protein>
<organism evidence="9 10">
    <name type="scientific">Porcisia hertigi</name>
    <dbReference type="NCBI Taxonomy" id="2761500"/>
    <lineage>
        <taxon>Eukaryota</taxon>
        <taxon>Discoba</taxon>
        <taxon>Euglenozoa</taxon>
        <taxon>Kinetoplastea</taxon>
        <taxon>Metakinetoplastina</taxon>
        <taxon>Trypanosomatida</taxon>
        <taxon>Trypanosomatidae</taxon>
        <taxon>Leishmaniinae</taxon>
        <taxon>Porcisia</taxon>
    </lineage>
</organism>
<dbReference type="PROSITE" id="PS50011">
    <property type="entry name" value="PROTEIN_KINASE_DOM"/>
    <property type="match status" value="1"/>
</dbReference>
<evidence type="ECO:0000259" key="8">
    <source>
        <dbReference type="PROSITE" id="PS50011"/>
    </source>
</evidence>
<gene>
    <name evidence="9" type="ORF">JKF63_05230</name>
</gene>
<name>A0A836LFP1_9TRYP</name>
<dbReference type="PANTHER" id="PTHR48012:SF2">
    <property type="entry name" value="STERILE20-LIKE KINASE, ISOFORM B"/>
    <property type="match status" value="1"/>
</dbReference>
<evidence type="ECO:0000256" key="5">
    <source>
        <dbReference type="ARBA" id="ARBA00022840"/>
    </source>
</evidence>
<feature type="domain" description="Protein kinase" evidence="8">
    <location>
        <begin position="21"/>
        <end position="276"/>
    </location>
</feature>
<dbReference type="InterPro" id="IPR008271">
    <property type="entry name" value="Ser/Thr_kinase_AS"/>
</dbReference>
<feature type="binding site" evidence="6">
    <location>
        <position position="50"/>
    </location>
    <ligand>
        <name>ATP</name>
        <dbReference type="ChEBI" id="CHEBI:30616"/>
    </ligand>
</feature>
<dbReference type="PROSITE" id="PS00108">
    <property type="entry name" value="PROTEIN_KINASE_ST"/>
    <property type="match status" value="1"/>
</dbReference>
<dbReference type="KEGG" id="phet:94291275"/>
<dbReference type="GO" id="GO:0004674">
    <property type="term" value="F:protein serine/threonine kinase activity"/>
    <property type="evidence" value="ECO:0007669"/>
    <property type="project" value="UniProtKB-EC"/>
</dbReference>
<dbReference type="InterPro" id="IPR000719">
    <property type="entry name" value="Prot_kinase_dom"/>
</dbReference>
<evidence type="ECO:0000256" key="4">
    <source>
        <dbReference type="ARBA" id="ARBA00022741"/>
    </source>
</evidence>
<evidence type="ECO:0000256" key="1">
    <source>
        <dbReference type="ARBA" id="ARBA00004496"/>
    </source>
</evidence>
<dbReference type="AlphaFoldDB" id="A0A836LFP1"/>
<dbReference type="Proteomes" id="UP000674318">
    <property type="component" value="Unassembled WGS sequence"/>
</dbReference>
<dbReference type="PANTHER" id="PTHR48012">
    <property type="entry name" value="STERILE20-LIKE KINASE, ISOFORM B-RELATED"/>
    <property type="match status" value="1"/>
</dbReference>
<dbReference type="InterPro" id="IPR050629">
    <property type="entry name" value="STE20/SPS1-PAK"/>
</dbReference>
<dbReference type="GeneID" id="94291275"/>
<dbReference type="FunFam" id="3.30.200.20:FF:000042">
    <property type="entry name" value="Aurora kinase A"/>
    <property type="match status" value="1"/>
</dbReference>
<comment type="caution">
    <text evidence="9">The sequence shown here is derived from an EMBL/GenBank/DDBJ whole genome shotgun (WGS) entry which is preliminary data.</text>
</comment>
<dbReference type="EC" id="2.7.11.1" evidence="2"/>
<dbReference type="EMBL" id="JAFJZO010000016">
    <property type="protein sequence ID" value="KAG5508732.1"/>
    <property type="molecule type" value="Genomic_DNA"/>
</dbReference>
<evidence type="ECO:0000256" key="2">
    <source>
        <dbReference type="ARBA" id="ARBA00012513"/>
    </source>
</evidence>
<comment type="subcellular location">
    <subcellularLocation>
        <location evidence="1">Cytoplasm</location>
    </subcellularLocation>
</comment>
<dbReference type="OrthoDB" id="248923at2759"/>
<evidence type="ECO:0000313" key="10">
    <source>
        <dbReference type="Proteomes" id="UP000674318"/>
    </source>
</evidence>
<dbReference type="PROSITE" id="PS00107">
    <property type="entry name" value="PROTEIN_KINASE_ATP"/>
    <property type="match status" value="1"/>
</dbReference>
<dbReference type="FunFam" id="1.10.510.10:FF:000837">
    <property type="entry name" value="STE family protein kinase"/>
    <property type="match status" value="1"/>
</dbReference>
<dbReference type="Gene3D" id="1.10.510.10">
    <property type="entry name" value="Transferase(Phosphotransferase) domain 1"/>
    <property type="match status" value="1"/>
</dbReference>
<dbReference type="InterPro" id="IPR017441">
    <property type="entry name" value="Protein_kinase_ATP_BS"/>
</dbReference>
<evidence type="ECO:0000256" key="6">
    <source>
        <dbReference type="PROSITE-ProRule" id="PRU10141"/>
    </source>
</evidence>
<dbReference type="GO" id="GO:0005737">
    <property type="term" value="C:cytoplasm"/>
    <property type="evidence" value="ECO:0007669"/>
    <property type="project" value="UniProtKB-SubCell"/>
</dbReference>
<keyword evidence="10" id="KW-1185">Reference proteome</keyword>
<dbReference type="InterPro" id="IPR011009">
    <property type="entry name" value="Kinase-like_dom_sf"/>
</dbReference>
<evidence type="ECO:0000313" key="9">
    <source>
        <dbReference type="EMBL" id="KAG5508732.1"/>
    </source>
</evidence>
<keyword evidence="5 6" id="KW-0067">ATP-binding</keyword>
<dbReference type="Pfam" id="PF00069">
    <property type="entry name" value="Pkinase"/>
    <property type="match status" value="1"/>
</dbReference>
<proteinExistence type="predicted"/>
<keyword evidence="3" id="KW-0963">Cytoplasm</keyword>